<evidence type="ECO:0000313" key="3">
    <source>
        <dbReference type="EMBL" id="GAG97856.1"/>
    </source>
</evidence>
<protein>
    <recommendedName>
        <fullName evidence="2">Prephenate dehydrogenase dimerization domain-containing protein</fullName>
    </recommendedName>
</protein>
<dbReference type="EMBL" id="BART01023877">
    <property type="protein sequence ID" value="GAG97856.1"/>
    <property type="molecule type" value="Genomic_DNA"/>
</dbReference>
<dbReference type="InterPro" id="IPR046825">
    <property type="entry name" value="PDH_C"/>
</dbReference>
<feature type="non-terminal residue" evidence="3">
    <location>
        <position position="1"/>
    </location>
</feature>
<sequence>LFRDGLVGIVSPPGTPSEAIKLAADLTRLLGATPLFADPLEMDGLVAATHILPQLMAAGLLNSTVDQPGWLEGRKIAGRSYAEVTAPVMYPSEPSTLTTAAMLNKENVMRVLDGAVAAINAIRSDISNEDAKSLEERLNRAREGRKVSRSIPYIETNPSWKGIEASSAIKRFDAGPAKATHIIAADDLRDRAYGSTGTGFAHPKPAKISIKDPIGSR</sequence>
<organism evidence="3">
    <name type="scientific">marine sediment metagenome</name>
    <dbReference type="NCBI Taxonomy" id="412755"/>
    <lineage>
        <taxon>unclassified sequences</taxon>
        <taxon>metagenomes</taxon>
        <taxon>ecological metagenomes</taxon>
    </lineage>
</organism>
<reference evidence="3" key="1">
    <citation type="journal article" date="2014" name="Front. Microbiol.">
        <title>High frequency of phylogenetically diverse reductive dehalogenase-homologous genes in deep subseafloor sedimentary metagenomes.</title>
        <authorList>
            <person name="Kawai M."/>
            <person name="Futagami T."/>
            <person name="Toyoda A."/>
            <person name="Takaki Y."/>
            <person name="Nishi S."/>
            <person name="Hori S."/>
            <person name="Arai W."/>
            <person name="Tsubouchi T."/>
            <person name="Morono Y."/>
            <person name="Uchiyama I."/>
            <person name="Ito T."/>
            <person name="Fujiyama A."/>
            <person name="Inagaki F."/>
            <person name="Takami H."/>
        </authorList>
    </citation>
    <scope>NUCLEOTIDE SEQUENCE</scope>
    <source>
        <strain evidence="3">Expedition CK06-06</strain>
    </source>
</reference>
<dbReference type="InterPro" id="IPR008927">
    <property type="entry name" value="6-PGluconate_DH-like_C_sf"/>
</dbReference>
<evidence type="ECO:0000259" key="2">
    <source>
        <dbReference type="Pfam" id="PF20463"/>
    </source>
</evidence>
<accession>X1DN50</accession>
<name>X1DN50_9ZZZZ</name>
<dbReference type="AlphaFoldDB" id="X1DN50"/>
<dbReference type="Pfam" id="PF20463">
    <property type="entry name" value="PDH_C"/>
    <property type="match status" value="1"/>
</dbReference>
<comment type="caution">
    <text evidence="3">The sequence shown here is derived from an EMBL/GenBank/DDBJ whole genome shotgun (WGS) entry which is preliminary data.</text>
</comment>
<dbReference type="Gene3D" id="1.10.3660.10">
    <property type="entry name" value="6-phosphogluconate dehydrogenase C-terminal like domain"/>
    <property type="match status" value="1"/>
</dbReference>
<feature type="region of interest" description="Disordered" evidence="1">
    <location>
        <begin position="196"/>
        <end position="217"/>
    </location>
</feature>
<gene>
    <name evidence="3" type="ORF">S01H4_43309</name>
</gene>
<proteinExistence type="predicted"/>
<evidence type="ECO:0000256" key="1">
    <source>
        <dbReference type="SAM" id="MobiDB-lite"/>
    </source>
</evidence>
<dbReference type="SUPFAM" id="SSF48179">
    <property type="entry name" value="6-phosphogluconate dehydrogenase C-terminal domain-like"/>
    <property type="match status" value="1"/>
</dbReference>
<feature type="domain" description="Prephenate dehydrogenase dimerization" evidence="2">
    <location>
        <begin position="39"/>
        <end position="138"/>
    </location>
</feature>